<accession>A0AAV6VBE8</accession>
<proteinExistence type="predicted"/>
<keyword evidence="2" id="KW-1185">Reference proteome</keyword>
<gene>
    <name evidence="1" type="ORF">JTE90_003606</name>
</gene>
<reference evidence="1 2" key="1">
    <citation type="journal article" date="2022" name="Nat. Ecol. Evol.">
        <title>A masculinizing supergene underlies an exaggerated male reproductive morph in a spider.</title>
        <authorList>
            <person name="Hendrickx F."/>
            <person name="De Corte Z."/>
            <person name="Sonet G."/>
            <person name="Van Belleghem S.M."/>
            <person name="Kostlbacher S."/>
            <person name="Vangestel C."/>
        </authorList>
    </citation>
    <scope>NUCLEOTIDE SEQUENCE [LARGE SCALE GENOMIC DNA]</scope>
    <source>
        <strain evidence="1">W744_W776</strain>
    </source>
</reference>
<comment type="caution">
    <text evidence="1">The sequence shown here is derived from an EMBL/GenBank/DDBJ whole genome shotgun (WGS) entry which is preliminary data.</text>
</comment>
<dbReference type="Proteomes" id="UP000827092">
    <property type="component" value="Unassembled WGS sequence"/>
</dbReference>
<organism evidence="1 2">
    <name type="scientific">Oedothorax gibbosus</name>
    <dbReference type="NCBI Taxonomy" id="931172"/>
    <lineage>
        <taxon>Eukaryota</taxon>
        <taxon>Metazoa</taxon>
        <taxon>Ecdysozoa</taxon>
        <taxon>Arthropoda</taxon>
        <taxon>Chelicerata</taxon>
        <taxon>Arachnida</taxon>
        <taxon>Araneae</taxon>
        <taxon>Araneomorphae</taxon>
        <taxon>Entelegynae</taxon>
        <taxon>Araneoidea</taxon>
        <taxon>Linyphiidae</taxon>
        <taxon>Erigoninae</taxon>
        <taxon>Oedothorax</taxon>
    </lineage>
</organism>
<dbReference type="EMBL" id="JAFNEN010000111">
    <property type="protein sequence ID" value="KAG8194005.1"/>
    <property type="molecule type" value="Genomic_DNA"/>
</dbReference>
<evidence type="ECO:0000313" key="1">
    <source>
        <dbReference type="EMBL" id="KAG8194005.1"/>
    </source>
</evidence>
<dbReference type="AlphaFoldDB" id="A0AAV6VBE8"/>
<protein>
    <submittedName>
        <fullName evidence="1">Uncharacterized protein</fullName>
    </submittedName>
</protein>
<sequence length="72" mass="8365">MNPHHMKRDSFSVDSDTVMTYPLAGVFRSISAKVTHRVSPLSKPRWLKKSAEHICRRNEPVVNLFPFKRCLL</sequence>
<name>A0AAV6VBE8_9ARAC</name>
<evidence type="ECO:0000313" key="2">
    <source>
        <dbReference type="Proteomes" id="UP000827092"/>
    </source>
</evidence>